<evidence type="ECO:0000259" key="2">
    <source>
        <dbReference type="Pfam" id="PF07715"/>
    </source>
</evidence>
<sequence>MKRSFLIVFIFFVSSSFAGIPFNSEGKKTTITHENSDDGSIIKGTVIEESTGKPLPLVNVNIVGTNLNTTTDAAGNFSFRKVKSGKYSLQFSFFSFETKIISELEVLDNEATTVTVSLSEMHGVLDEVVIKTVKAKAESINSLLTLQKNSVHVSDGISAESIKRTPDKTTSDVLKRISGASVQDNKFVIVRGLNERYNLSYLNGAPLPSTEPDRKAFSFDIFPANMLDNLIINKTASPDLPGEFAGGVIEINTKATPDKNFQTISIGGSYNTITTGKDQLYSQDSKSNPSTILPSVTEFKALQNTKTSTNILSIADFAKKYQSDWSLKNKTFSPNTSFQYTLGRYFKLSGDERVGMIFSLTNTVSNNYNETVRREYETPGALKVDQFDKSYSSQNLFAALGNISLKLNSKNSFSFKNLYSVNNENRVLDKNGPVLVNDQVYSSTTSRLYSNNKIYSGQLIGEHFLPESKIKINWVGGYSAINREVPNERRNTYTYVKLDDGTFTQSSAIFAAGNTGSNYSGSIYSSKNMESIYSTKVDVSKKISFSDSFSADIKIGGITQKRNRNFQARQLGYVPFSGFVNGVSYNSTYLASINTQSDKTIFNASNMGILGPKSSGLTLYDGTKGTDAYIANSKLDAAYVLIDNVFNNLRIVWGARLENYSQHLVSKEDNGITPIVVDDAKLDLLPSVNFIYSINKKQNIRLSGSKTLNRPEFRELAPFVFYDAQTKFNTEGNKNLIIAQILNADLRYEIFPGKGQIFSTSIFYKEFTDPIELQAQANNTNKYENAKSGRNFGVELEYRTLLSSMFGSKESKFLDDLTFFTNIAVIRSKVDISNLVQSSKLVDIPMQGQSPYVFNTGLQYMNKEMGWSSTLNYNKIGSRIAIQGNQTTNGAVPAYWEKSRAFLDYQLAKTFLKNKLELKLNVQNILAQDLIIYQNNDLANTPKIKGVAVALNSVFNGDSQDKNGFNSKEDDLIFKTKFGRTFSLTLNYNF</sequence>
<dbReference type="Pfam" id="PF13715">
    <property type="entry name" value="CarbopepD_reg_2"/>
    <property type="match status" value="1"/>
</dbReference>
<dbReference type="RefSeq" id="WP_132000801.1">
    <property type="nucleotide sequence ID" value="NZ_SMFK01000001.1"/>
</dbReference>
<feature type="signal peptide" evidence="1">
    <location>
        <begin position="1"/>
        <end position="18"/>
    </location>
</feature>
<feature type="domain" description="Outer membrane protein beta-barrel" evidence="3">
    <location>
        <begin position="626"/>
        <end position="934"/>
    </location>
</feature>
<proteinExistence type="predicted"/>
<name>A0A4R5CPP6_9FLAO</name>
<evidence type="ECO:0000313" key="5">
    <source>
        <dbReference type="Proteomes" id="UP000295479"/>
    </source>
</evidence>
<keyword evidence="1" id="KW-0732">Signal</keyword>
<evidence type="ECO:0000259" key="3">
    <source>
        <dbReference type="Pfam" id="PF14905"/>
    </source>
</evidence>
<dbReference type="Pfam" id="PF07715">
    <property type="entry name" value="Plug"/>
    <property type="match status" value="1"/>
</dbReference>
<comment type="caution">
    <text evidence="4">The sequence shown here is derived from an EMBL/GenBank/DDBJ whole genome shotgun (WGS) entry which is preliminary data.</text>
</comment>
<dbReference type="Gene3D" id="2.170.130.10">
    <property type="entry name" value="TonB-dependent receptor, plug domain"/>
    <property type="match status" value="1"/>
</dbReference>
<reference evidence="4 5" key="1">
    <citation type="submission" date="2019-03" db="EMBL/GenBank/DDBJ databases">
        <title>Flavobacterium AR-3-4 sp. nov. isolated from arctic soil.</title>
        <authorList>
            <person name="Chaudhary D.K."/>
        </authorList>
    </citation>
    <scope>NUCLEOTIDE SEQUENCE [LARGE SCALE GENOMIC DNA]</scope>
    <source>
        <strain evidence="4 5">AR-3-4</strain>
    </source>
</reference>
<dbReference type="Pfam" id="PF14905">
    <property type="entry name" value="OMP_b-brl_3"/>
    <property type="match status" value="1"/>
</dbReference>
<feature type="domain" description="TonB-dependent receptor plug" evidence="2">
    <location>
        <begin position="155"/>
        <end position="247"/>
    </location>
</feature>
<dbReference type="InterPro" id="IPR008969">
    <property type="entry name" value="CarboxyPept-like_regulatory"/>
</dbReference>
<organism evidence="4 5">
    <name type="scientific">Flavobacterium cellulosilyticum</name>
    <dbReference type="NCBI Taxonomy" id="2541731"/>
    <lineage>
        <taxon>Bacteria</taxon>
        <taxon>Pseudomonadati</taxon>
        <taxon>Bacteroidota</taxon>
        <taxon>Flavobacteriia</taxon>
        <taxon>Flavobacteriales</taxon>
        <taxon>Flavobacteriaceae</taxon>
        <taxon>Flavobacterium</taxon>
    </lineage>
</organism>
<dbReference type="SUPFAM" id="SSF49464">
    <property type="entry name" value="Carboxypeptidase regulatory domain-like"/>
    <property type="match status" value="1"/>
</dbReference>
<feature type="chain" id="PRO_5020578161" evidence="1">
    <location>
        <begin position="19"/>
        <end position="990"/>
    </location>
</feature>
<dbReference type="InterPro" id="IPR012910">
    <property type="entry name" value="Plug_dom"/>
</dbReference>
<gene>
    <name evidence="4" type="ORF">E0F76_02165</name>
</gene>
<dbReference type="Proteomes" id="UP000295479">
    <property type="component" value="Unassembled WGS sequence"/>
</dbReference>
<evidence type="ECO:0000256" key="1">
    <source>
        <dbReference type="SAM" id="SignalP"/>
    </source>
</evidence>
<keyword evidence="5" id="KW-1185">Reference proteome</keyword>
<dbReference type="InterPro" id="IPR037066">
    <property type="entry name" value="Plug_dom_sf"/>
</dbReference>
<accession>A0A4R5CPP6</accession>
<dbReference type="InterPro" id="IPR041700">
    <property type="entry name" value="OMP_b-brl_3"/>
</dbReference>
<dbReference type="SUPFAM" id="SSF56935">
    <property type="entry name" value="Porins"/>
    <property type="match status" value="1"/>
</dbReference>
<keyword evidence="4" id="KW-0675">Receptor</keyword>
<dbReference type="PANTHER" id="PTHR40980">
    <property type="entry name" value="PLUG DOMAIN-CONTAINING PROTEIN"/>
    <property type="match status" value="1"/>
</dbReference>
<dbReference type="AlphaFoldDB" id="A0A4R5CPP6"/>
<evidence type="ECO:0000313" key="4">
    <source>
        <dbReference type="EMBL" id="TDD99552.1"/>
    </source>
</evidence>
<dbReference type="OrthoDB" id="9768470at2"/>
<dbReference type="Gene3D" id="2.60.40.1120">
    <property type="entry name" value="Carboxypeptidase-like, regulatory domain"/>
    <property type="match status" value="1"/>
</dbReference>
<dbReference type="EMBL" id="SMFK01000001">
    <property type="protein sequence ID" value="TDD99552.1"/>
    <property type="molecule type" value="Genomic_DNA"/>
</dbReference>
<protein>
    <submittedName>
        <fullName evidence="4">TonB-dependent receptor</fullName>
    </submittedName>
</protein>
<dbReference type="PANTHER" id="PTHR40980:SF5">
    <property type="entry name" value="TONB-DEPENDENT RECEPTOR"/>
    <property type="match status" value="1"/>
</dbReference>